<keyword evidence="15" id="KW-1185">Reference proteome</keyword>
<gene>
    <name evidence="12" type="primary">ubiA</name>
    <name evidence="14" type="ORF">BFC18_14845</name>
</gene>
<evidence type="ECO:0000256" key="13">
    <source>
        <dbReference type="NCBIfam" id="TIGR01474"/>
    </source>
</evidence>
<comment type="cofactor">
    <cofactor evidence="1 12">
        <name>Mg(2+)</name>
        <dbReference type="ChEBI" id="CHEBI:18420"/>
    </cofactor>
</comment>
<organism evidence="14 15">
    <name type="scientific">Alteromonas confluentis</name>
    <dbReference type="NCBI Taxonomy" id="1656094"/>
    <lineage>
        <taxon>Bacteria</taxon>
        <taxon>Pseudomonadati</taxon>
        <taxon>Pseudomonadota</taxon>
        <taxon>Gammaproteobacteria</taxon>
        <taxon>Alteromonadales</taxon>
        <taxon>Alteromonadaceae</taxon>
        <taxon>Alteromonas/Salinimonas group</taxon>
        <taxon>Alteromonas</taxon>
    </lineage>
</organism>
<feature type="transmembrane region" description="Helical" evidence="12">
    <location>
        <begin position="96"/>
        <end position="113"/>
    </location>
</feature>
<evidence type="ECO:0000256" key="8">
    <source>
        <dbReference type="ARBA" id="ARBA00022692"/>
    </source>
</evidence>
<comment type="pathway">
    <text evidence="12">Cofactor biosynthesis; ubiquinone biosynthesis.</text>
</comment>
<keyword evidence="8 12" id="KW-0812">Transmembrane</keyword>
<evidence type="ECO:0000256" key="4">
    <source>
        <dbReference type="ARBA" id="ARBA00022475"/>
    </source>
</evidence>
<evidence type="ECO:0000256" key="11">
    <source>
        <dbReference type="ARBA" id="ARBA00023136"/>
    </source>
</evidence>
<evidence type="ECO:0000256" key="7">
    <source>
        <dbReference type="ARBA" id="ARBA00022688"/>
    </source>
</evidence>
<comment type="subcellular location">
    <subcellularLocation>
        <location evidence="12">Cell inner membrane</location>
        <topology evidence="12">Multi-pass membrane protein</topology>
    </subcellularLocation>
    <subcellularLocation>
        <location evidence="2">Membrane</location>
        <topology evidence="2">Multi-pass membrane protein</topology>
    </subcellularLocation>
</comment>
<feature type="transmembrane region" description="Helical" evidence="12">
    <location>
        <begin position="235"/>
        <end position="252"/>
    </location>
</feature>
<sequence length="293" mass="32623">MSLELSFSNWRAYMQLTRLDKPIGIYLLLWPTIWALVIAADGLPSLGITLIFIAGVVLMRSAGCVINDYADRKVDGSVKRTNARPLVSGTVTEREALQLFALLVGLSFILVLMLNWQTIALSVVALFLAASYPFMKRYTHMPQAVLGAAFGWAIPMAFAAIQGSVPLEGWLLFIANLTWTIAYDTYYAMVDRDDDLIVGIKSSAILFGQYDRLIIGVLQGITLILLFTIAQCLAYGWPVYFALVACALLFIFQSYETRERERMACFKAFLDNHYVGLVFAVGLLMDRIALAVM</sequence>
<evidence type="ECO:0000313" key="14">
    <source>
        <dbReference type="EMBL" id="OFC70437.1"/>
    </source>
</evidence>
<name>A0A1E7ZAD8_9ALTE</name>
<dbReference type="EC" id="2.5.1.39" evidence="12 13"/>
<dbReference type="EMBL" id="MDHN01000029">
    <property type="protein sequence ID" value="OFC70437.1"/>
    <property type="molecule type" value="Genomic_DNA"/>
</dbReference>
<feature type="transmembrane region" description="Helical" evidence="12">
    <location>
        <begin position="23"/>
        <end position="40"/>
    </location>
</feature>
<keyword evidence="7 12" id="KW-0831">Ubiquinone biosynthesis</keyword>
<dbReference type="PANTHER" id="PTHR11048">
    <property type="entry name" value="PRENYLTRANSFERASES"/>
    <property type="match status" value="1"/>
</dbReference>
<comment type="caution">
    <text evidence="14">The sequence shown here is derived from an EMBL/GenBank/DDBJ whole genome shotgun (WGS) entry which is preliminary data.</text>
</comment>
<dbReference type="Gene3D" id="1.20.120.1780">
    <property type="entry name" value="UbiA prenyltransferase"/>
    <property type="match status" value="1"/>
</dbReference>
<reference evidence="14 15" key="1">
    <citation type="submission" date="2016-08" db="EMBL/GenBank/DDBJ databases">
        <authorList>
            <person name="Seilhamer J.J."/>
        </authorList>
    </citation>
    <scope>NUCLEOTIDE SEQUENCE [LARGE SCALE GENOMIC DNA]</scope>
    <source>
        <strain evidence="14 15">KCTC 42603</strain>
    </source>
</reference>
<keyword evidence="11 12" id="KW-0472">Membrane</keyword>
<feature type="transmembrane region" description="Helical" evidence="12">
    <location>
        <begin position="210"/>
        <end position="229"/>
    </location>
</feature>
<dbReference type="Proteomes" id="UP000175691">
    <property type="component" value="Unassembled WGS sequence"/>
</dbReference>
<keyword evidence="4 12" id="KW-1003">Cell membrane</keyword>
<accession>A0A1E7ZAD8</accession>
<dbReference type="HAMAP" id="MF_01635">
    <property type="entry name" value="UbiA"/>
    <property type="match status" value="1"/>
</dbReference>
<dbReference type="Gene3D" id="1.10.357.140">
    <property type="entry name" value="UbiA prenyltransferase"/>
    <property type="match status" value="1"/>
</dbReference>
<dbReference type="Pfam" id="PF01040">
    <property type="entry name" value="UbiA"/>
    <property type="match status" value="1"/>
</dbReference>
<dbReference type="InterPro" id="IPR039653">
    <property type="entry name" value="Prenyltransferase"/>
</dbReference>
<dbReference type="STRING" id="1656094.BFC18_14845"/>
<dbReference type="RefSeq" id="WP_070126081.1">
    <property type="nucleotide sequence ID" value="NZ_MDHN01000029.1"/>
</dbReference>
<comment type="catalytic activity">
    <reaction evidence="12">
        <text>all-trans-octaprenyl diphosphate + 4-hydroxybenzoate = 4-hydroxy-3-(all-trans-octaprenyl)benzoate + diphosphate</text>
        <dbReference type="Rhea" id="RHEA:27782"/>
        <dbReference type="ChEBI" id="CHEBI:1617"/>
        <dbReference type="ChEBI" id="CHEBI:17879"/>
        <dbReference type="ChEBI" id="CHEBI:33019"/>
        <dbReference type="ChEBI" id="CHEBI:57711"/>
        <dbReference type="EC" id="2.5.1.39"/>
    </reaction>
</comment>
<dbReference type="FunFam" id="1.20.120.1780:FF:000001">
    <property type="entry name" value="4-hydroxybenzoate octaprenyltransferase"/>
    <property type="match status" value="1"/>
</dbReference>
<evidence type="ECO:0000256" key="5">
    <source>
        <dbReference type="ARBA" id="ARBA00022519"/>
    </source>
</evidence>
<keyword evidence="6 12" id="KW-0808">Transferase</keyword>
<keyword evidence="9 12" id="KW-0460">Magnesium</keyword>
<evidence type="ECO:0000256" key="12">
    <source>
        <dbReference type="HAMAP-Rule" id="MF_01635"/>
    </source>
</evidence>
<feature type="transmembrane region" description="Helical" evidence="12">
    <location>
        <begin position="273"/>
        <end position="292"/>
    </location>
</feature>
<evidence type="ECO:0000256" key="9">
    <source>
        <dbReference type="ARBA" id="ARBA00022842"/>
    </source>
</evidence>
<dbReference type="InterPro" id="IPR006370">
    <property type="entry name" value="HB_polyprenyltransferase-like"/>
</dbReference>
<dbReference type="PANTHER" id="PTHR11048:SF28">
    <property type="entry name" value="4-HYDROXYBENZOATE POLYPRENYLTRANSFERASE, MITOCHONDRIAL"/>
    <property type="match status" value="1"/>
</dbReference>
<dbReference type="OrthoDB" id="9782418at2"/>
<dbReference type="CDD" id="cd13959">
    <property type="entry name" value="PT_UbiA_COQ2"/>
    <property type="match status" value="1"/>
</dbReference>
<evidence type="ECO:0000256" key="2">
    <source>
        <dbReference type="ARBA" id="ARBA00004141"/>
    </source>
</evidence>
<keyword evidence="5 12" id="KW-0997">Cell inner membrane</keyword>
<evidence type="ECO:0000256" key="6">
    <source>
        <dbReference type="ARBA" id="ARBA00022679"/>
    </source>
</evidence>
<evidence type="ECO:0000313" key="15">
    <source>
        <dbReference type="Proteomes" id="UP000175691"/>
    </source>
</evidence>
<feature type="transmembrane region" description="Helical" evidence="12">
    <location>
        <begin position="169"/>
        <end position="189"/>
    </location>
</feature>
<evidence type="ECO:0000256" key="1">
    <source>
        <dbReference type="ARBA" id="ARBA00001946"/>
    </source>
</evidence>
<feature type="transmembrane region" description="Helical" evidence="12">
    <location>
        <begin position="46"/>
        <end position="70"/>
    </location>
</feature>
<dbReference type="FunFam" id="1.10.357.140:FF:000002">
    <property type="entry name" value="4-hydroxybenzoate octaprenyltransferase"/>
    <property type="match status" value="1"/>
</dbReference>
<dbReference type="NCBIfam" id="TIGR01474">
    <property type="entry name" value="ubiA_proteo"/>
    <property type="match status" value="1"/>
</dbReference>
<comment type="function">
    <text evidence="12">Catalyzes the prenylation of para-hydroxybenzoate (PHB) with an all-trans polyprenyl group. Mediates the second step in the final reaction sequence of ubiquinone-8 (UQ-8) biosynthesis, which is the condensation of the polyisoprenoid side chain with PHB, generating the first membrane-bound Q intermediate 3-octaprenyl-4-hydroxybenzoate.</text>
</comment>
<evidence type="ECO:0000256" key="10">
    <source>
        <dbReference type="ARBA" id="ARBA00022989"/>
    </source>
</evidence>
<keyword evidence="10 12" id="KW-1133">Transmembrane helix</keyword>
<feature type="transmembrane region" description="Helical" evidence="12">
    <location>
        <begin position="144"/>
        <end position="163"/>
    </location>
</feature>
<dbReference type="GO" id="GO:0005886">
    <property type="term" value="C:plasma membrane"/>
    <property type="evidence" value="ECO:0007669"/>
    <property type="project" value="UniProtKB-SubCell"/>
</dbReference>
<evidence type="ECO:0000256" key="3">
    <source>
        <dbReference type="ARBA" id="ARBA00005985"/>
    </source>
</evidence>
<dbReference type="GO" id="GO:0006744">
    <property type="term" value="P:ubiquinone biosynthetic process"/>
    <property type="evidence" value="ECO:0007669"/>
    <property type="project" value="UniProtKB-UniRule"/>
</dbReference>
<proteinExistence type="inferred from homology"/>
<dbReference type="InterPro" id="IPR044878">
    <property type="entry name" value="UbiA_sf"/>
</dbReference>
<protein>
    <recommendedName>
        <fullName evidence="12 13">4-hydroxybenzoate octaprenyltransferase</fullName>
        <ecNumber evidence="12 13">2.5.1.39</ecNumber>
    </recommendedName>
    <alternativeName>
        <fullName evidence="12">4-HB polyprenyltransferase</fullName>
    </alternativeName>
</protein>
<comment type="similarity">
    <text evidence="3 12">Belongs to the UbiA prenyltransferase family.</text>
</comment>
<dbReference type="InterPro" id="IPR000537">
    <property type="entry name" value="UbiA_prenyltransferase"/>
</dbReference>
<dbReference type="GO" id="GO:0008412">
    <property type="term" value="F:4-hydroxybenzoate polyprenyltransferase activity"/>
    <property type="evidence" value="ECO:0007669"/>
    <property type="project" value="UniProtKB-UniRule"/>
</dbReference>
<dbReference type="AlphaFoldDB" id="A0A1E7ZAD8"/>
<dbReference type="UniPathway" id="UPA00232"/>